<keyword evidence="2" id="KW-1185">Reference proteome</keyword>
<protein>
    <submittedName>
        <fullName evidence="1">Uncharacterized protein</fullName>
    </submittedName>
</protein>
<gene>
    <name evidence="1" type="ORF">CT0861_03014</name>
</gene>
<evidence type="ECO:0000313" key="1">
    <source>
        <dbReference type="EMBL" id="KZL71080.1"/>
    </source>
</evidence>
<sequence>MAHQYCVYIYVTRYPSHLARNPPTPPALLLGPNPDPVPILVRSCGRPSGTKESICRRQKTKHCPRPREHCTAHKYPVVSSLVHCDLHLPRTETGPQSTSACSPLGTLEPALSINRSNPDLLRGSFSSRLTVDCDGRGPPSHPPSRLCPAAPFHYSQATVKSWPGRQTQAYPPKCHLTASESPPTKVPLLPW</sequence>
<organism evidence="1 2">
    <name type="scientific">Colletotrichum tofieldiae</name>
    <dbReference type="NCBI Taxonomy" id="708197"/>
    <lineage>
        <taxon>Eukaryota</taxon>
        <taxon>Fungi</taxon>
        <taxon>Dikarya</taxon>
        <taxon>Ascomycota</taxon>
        <taxon>Pezizomycotina</taxon>
        <taxon>Sordariomycetes</taxon>
        <taxon>Hypocreomycetidae</taxon>
        <taxon>Glomerellales</taxon>
        <taxon>Glomerellaceae</taxon>
        <taxon>Colletotrichum</taxon>
        <taxon>Colletotrichum spaethianum species complex</taxon>
    </lineage>
</organism>
<dbReference type="Proteomes" id="UP000076552">
    <property type="component" value="Unassembled WGS sequence"/>
</dbReference>
<proteinExistence type="predicted"/>
<name>A0A166SR27_9PEZI</name>
<accession>A0A166SR27</accession>
<dbReference type="AlphaFoldDB" id="A0A166SR27"/>
<comment type="caution">
    <text evidence="1">The sequence shown here is derived from an EMBL/GenBank/DDBJ whole genome shotgun (WGS) entry which is preliminary data.</text>
</comment>
<dbReference type="EMBL" id="LFIV01000079">
    <property type="protein sequence ID" value="KZL71080.1"/>
    <property type="molecule type" value="Genomic_DNA"/>
</dbReference>
<evidence type="ECO:0000313" key="2">
    <source>
        <dbReference type="Proteomes" id="UP000076552"/>
    </source>
</evidence>
<reference evidence="1 2" key="1">
    <citation type="submission" date="2015-06" db="EMBL/GenBank/DDBJ databases">
        <title>Survival trade-offs in plant roots during colonization by closely related pathogenic and mutualistic fungi.</title>
        <authorList>
            <person name="Hacquard S."/>
            <person name="Kracher B."/>
            <person name="Hiruma K."/>
            <person name="Weinman A."/>
            <person name="Muench P."/>
            <person name="Garrido Oter R."/>
            <person name="Ver Loren van Themaat E."/>
            <person name="Dallerey J.-F."/>
            <person name="Damm U."/>
            <person name="Henrissat B."/>
            <person name="Lespinet O."/>
            <person name="Thon M."/>
            <person name="Kemen E."/>
            <person name="McHardy A.C."/>
            <person name="Schulze-Lefert P."/>
            <person name="O'Connell R.J."/>
        </authorList>
    </citation>
    <scope>NUCLEOTIDE SEQUENCE [LARGE SCALE GENOMIC DNA]</scope>
    <source>
        <strain evidence="1 2">0861</strain>
    </source>
</reference>